<dbReference type="EMBL" id="JAFJZO010000013">
    <property type="protein sequence ID" value="KAG5509618.1"/>
    <property type="molecule type" value="Genomic_DNA"/>
</dbReference>
<sequence length="357" mass="39277">MAVLLVSPEAFHHVRGTRRGRLNAFSVLVVLVVLLGYAVTYVQGFAFFPVINTFAVRETSGNKLESRIACQEGGGFLASEPTAALHAAVIQAARTAGAGAEWYAYLGASTRGNSPAHCPPALPDQIAGISAGQSFGCYWRWDQGRWSQMEDEPALPLFRKNVGVTFSIGNYFSAPASPVILSGMQNGFPSWFDRGATVVSVRRPGPMFGQDLLAVGTEDTSTWSDNEDSGGYSYAGYSFGLYYNTSRWNPSAKAASKEKFWAVCQVQGPTRDGYEMPDTSKSLENRWWVIFFVILMVVCFVLFIVTACCQENEDMDEPPEDAPEWAREETEDVTHTKSFVSTRSFVHRSNNGNAWES</sequence>
<dbReference type="GeneID" id="94292350"/>
<comment type="caution">
    <text evidence="3">The sequence shown here is derived from an EMBL/GenBank/DDBJ whole genome shotgun (WGS) entry which is preliminary data.</text>
</comment>
<feature type="region of interest" description="Disordered" evidence="1">
    <location>
        <begin position="313"/>
        <end position="338"/>
    </location>
</feature>
<feature type="transmembrane region" description="Helical" evidence="2">
    <location>
        <begin position="25"/>
        <end position="48"/>
    </location>
</feature>
<evidence type="ECO:0000256" key="1">
    <source>
        <dbReference type="SAM" id="MobiDB-lite"/>
    </source>
</evidence>
<dbReference type="PANTHER" id="PTHR35613:SF2">
    <property type="entry name" value="C-TYPE LECTIN DOMAIN-CONTAINING PROTEIN"/>
    <property type="match status" value="1"/>
</dbReference>
<keyword evidence="2" id="KW-1133">Transmembrane helix</keyword>
<dbReference type="Proteomes" id="UP000674318">
    <property type="component" value="Chromosome 13"/>
</dbReference>
<keyword evidence="2" id="KW-0472">Membrane</keyword>
<dbReference type="KEGG" id="phet:94292350"/>
<proteinExistence type="predicted"/>
<keyword evidence="2" id="KW-0812">Transmembrane</keyword>
<evidence type="ECO:0000313" key="4">
    <source>
        <dbReference type="Proteomes" id="UP000674318"/>
    </source>
</evidence>
<evidence type="ECO:0000256" key="2">
    <source>
        <dbReference type="SAM" id="Phobius"/>
    </source>
</evidence>
<organism evidence="3 4">
    <name type="scientific">Porcisia hertigi</name>
    <dbReference type="NCBI Taxonomy" id="2761500"/>
    <lineage>
        <taxon>Eukaryota</taxon>
        <taxon>Discoba</taxon>
        <taxon>Euglenozoa</taxon>
        <taxon>Kinetoplastea</taxon>
        <taxon>Metakinetoplastina</taxon>
        <taxon>Trypanosomatida</taxon>
        <taxon>Trypanosomatidae</taxon>
        <taxon>Leishmaniinae</taxon>
        <taxon>Porcisia</taxon>
    </lineage>
</organism>
<evidence type="ECO:0000313" key="3">
    <source>
        <dbReference type="EMBL" id="KAG5509618.1"/>
    </source>
</evidence>
<keyword evidence="4" id="KW-1185">Reference proteome</keyword>
<reference evidence="3 4" key="1">
    <citation type="submission" date="2021-02" db="EMBL/GenBank/DDBJ databases">
        <title>Porcisia hertigi Genome sequencing and assembly.</title>
        <authorList>
            <person name="Almutairi H."/>
            <person name="Gatherer D."/>
        </authorList>
    </citation>
    <scope>NUCLEOTIDE SEQUENCE [LARGE SCALE GENOMIC DNA]</scope>
    <source>
        <strain evidence="3 4">C119</strain>
    </source>
</reference>
<dbReference type="OrthoDB" id="273329at2759"/>
<dbReference type="AlphaFoldDB" id="A0A836LIY0"/>
<dbReference type="Pfam" id="PF16825">
    <property type="entry name" value="DUF5075"/>
    <property type="match status" value="1"/>
</dbReference>
<accession>A0A836LIY0</accession>
<dbReference type="PANTHER" id="PTHR35613">
    <property type="entry name" value="C-TYPE LECTIN DOMAIN-CONTAINING PROTEIN"/>
    <property type="match status" value="1"/>
</dbReference>
<feature type="compositionally biased region" description="Basic and acidic residues" evidence="1">
    <location>
        <begin position="324"/>
        <end position="335"/>
    </location>
</feature>
<protein>
    <submittedName>
        <fullName evidence="3">Uncharacterized protein</fullName>
    </submittedName>
</protein>
<feature type="compositionally biased region" description="Acidic residues" evidence="1">
    <location>
        <begin position="313"/>
        <end position="323"/>
    </location>
</feature>
<dbReference type="InterPro" id="IPR031797">
    <property type="entry name" value="DUF5075"/>
</dbReference>
<name>A0A836LIY0_9TRYP</name>
<gene>
    <name evidence="3" type="ORF">JKF63_06323</name>
</gene>
<feature type="transmembrane region" description="Helical" evidence="2">
    <location>
        <begin position="287"/>
        <end position="309"/>
    </location>
</feature>
<dbReference type="RefSeq" id="XP_067758770.1">
    <property type="nucleotide sequence ID" value="XM_067902273.1"/>
</dbReference>